<reference evidence="2" key="1">
    <citation type="submission" date="2016-06" db="EMBL/GenBank/DDBJ databases">
        <title>Parallel loss of symbiosis genes in relatives of nitrogen-fixing non-legume Parasponia.</title>
        <authorList>
            <person name="Van Velzen R."/>
            <person name="Holmer R."/>
            <person name="Bu F."/>
            <person name="Rutten L."/>
            <person name="Van Zeijl A."/>
            <person name="Liu W."/>
            <person name="Santuari L."/>
            <person name="Cao Q."/>
            <person name="Sharma T."/>
            <person name="Shen D."/>
            <person name="Roswanjaya Y."/>
            <person name="Wardhani T."/>
            <person name="Kalhor M.S."/>
            <person name="Jansen J."/>
            <person name="Van den Hoogen J."/>
            <person name="Gungor B."/>
            <person name="Hartog M."/>
            <person name="Hontelez J."/>
            <person name="Verver J."/>
            <person name="Yang W.-C."/>
            <person name="Schijlen E."/>
            <person name="Repin R."/>
            <person name="Schilthuizen M."/>
            <person name="Schranz E."/>
            <person name="Heidstra R."/>
            <person name="Miyata K."/>
            <person name="Fedorova E."/>
            <person name="Kohlen W."/>
            <person name="Bisseling T."/>
            <person name="Smit S."/>
            <person name="Geurts R."/>
        </authorList>
    </citation>
    <scope>NUCLEOTIDE SEQUENCE [LARGE SCALE GENOMIC DNA]</scope>
    <source>
        <strain evidence="2">cv. RG33-2</strain>
    </source>
</reference>
<dbReference type="EMBL" id="JXTC01000137">
    <property type="protein sequence ID" value="PON86038.1"/>
    <property type="molecule type" value="Genomic_DNA"/>
</dbReference>
<evidence type="ECO:0000313" key="2">
    <source>
        <dbReference type="Proteomes" id="UP000237000"/>
    </source>
</evidence>
<dbReference type="Proteomes" id="UP000237000">
    <property type="component" value="Unassembled WGS sequence"/>
</dbReference>
<organism evidence="1 2">
    <name type="scientific">Trema orientale</name>
    <name type="common">Charcoal tree</name>
    <name type="synonym">Celtis orientalis</name>
    <dbReference type="NCBI Taxonomy" id="63057"/>
    <lineage>
        <taxon>Eukaryota</taxon>
        <taxon>Viridiplantae</taxon>
        <taxon>Streptophyta</taxon>
        <taxon>Embryophyta</taxon>
        <taxon>Tracheophyta</taxon>
        <taxon>Spermatophyta</taxon>
        <taxon>Magnoliopsida</taxon>
        <taxon>eudicotyledons</taxon>
        <taxon>Gunneridae</taxon>
        <taxon>Pentapetalae</taxon>
        <taxon>rosids</taxon>
        <taxon>fabids</taxon>
        <taxon>Rosales</taxon>
        <taxon>Cannabaceae</taxon>
        <taxon>Trema</taxon>
    </lineage>
</organism>
<dbReference type="InParanoid" id="A0A2P5EKD8"/>
<proteinExistence type="predicted"/>
<accession>A0A2P5EKD8</accession>
<name>A0A2P5EKD8_TREOI</name>
<protein>
    <submittedName>
        <fullName evidence="1">Uncharacterized protein</fullName>
    </submittedName>
</protein>
<sequence>MLGQSSNIGPMILPMNGFTGGLYNRSNNLGNEFTGRLYNQSNGLYNKSKLLAGRLYSDTSMLNSSCSREIHQPSTTNMTDTSTINKSNGWSSRQICIHGWERINGRNIQESSNEDAMDASTLNLSDGQFVKVARQL</sequence>
<gene>
    <name evidence="1" type="ORF">TorRG33x02_180880</name>
</gene>
<dbReference type="AlphaFoldDB" id="A0A2P5EKD8"/>
<evidence type="ECO:0000313" key="1">
    <source>
        <dbReference type="EMBL" id="PON86038.1"/>
    </source>
</evidence>
<comment type="caution">
    <text evidence="1">The sequence shown here is derived from an EMBL/GenBank/DDBJ whole genome shotgun (WGS) entry which is preliminary data.</text>
</comment>
<keyword evidence="2" id="KW-1185">Reference proteome</keyword>